<dbReference type="EMBL" id="VEPZ02000857">
    <property type="protein sequence ID" value="KAE8715710.1"/>
    <property type="molecule type" value="Genomic_DNA"/>
</dbReference>
<dbReference type="GO" id="GO:2000280">
    <property type="term" value="P:regulation of root development"/>
    <property type="evidence" value="ECO:0007669"/>
    <property type="project" value="TreeGrafter"/>
</dbReference>
<comment type="similarity">
    <text evidence="2">Belongs to the C-terminally encoded plant signaling peptide (CEP) family.</text>
</comment>
<evidence type="ECO:0000256" key="2">
    <source>
        <dbReference type="ARBA" id="ARBA00008963"/>
    </source>
</evidence>
<keyword evidence="6 9" id="KW-0732">Signal</keyword>
<dbReference type="PANTHER" id="PTHR33348">
    <property type="entry name" value="PRECURSOR OF CEP5"/>
    <property type="match status" value="1"/>
</dbReference>
<dbReference type="GO" id="GO:1901371">
    <property type="term" value="P:regulation of leaf morphogenesis"/>
    <property type="evidence" value="ECO:0007669"/>
    <property type="project" value="TreeGrafter"/>
</dbReference>
<keyword evidence="7" id="KW-0379">Hydroxylation</keyword>
<dbReference type="GO" id="GO:0005179">
    <property type="term" value="F:hormone activity"/>
    <property type="evidence" value="ECO:0007669"/>
    <property type="project" value="UniProtKB-KW"/>
</dbReference>
<dbReference type="PANTHER" id="PTHR33348:SF44">
    <property type="entry name" value="PRECURSOR OF CEP6"/>
    <property type="match status" value="1"/>
</dbReference>
<protein>
    <submittedName>
        <fullName evidence="10">Uncharacterized protein</fullName>
    </submittedName>
</protein>
<keyword evidence="11" id="KW-1185">Reference proteome</keyword>
<dbReference type="InterPro" id="IPR033250">
    <property type="entry name" value="CEP"/>
</dbReference>
<evidence type="ECO:0000256" key="1">
    <source>
        <dbReference type="ARBA" id="ARBA00004271"/>
    </source>
</evidence>
<evidence type="ECO:0000256" key="5">
    <source>
        <dbReference type="ARBA" id="ARBA00022702"/>
    </source>
</evidence>
<evidence type="ECO:0000256" key="7">
    <source>
        <dbReference type="ARBA" id="ARBA00023278"/>
    </source>
</evidence>
<feature type="signal peptide" evidence="9">
    <location>
        <begin position="1"/>
        <end position="22"/>
    </location>
</feature>
<name>A0A6A3BF37_HIBSY</name>
<feature type="region of interest" description="Disordered" evidence="8">
    <location>
        <begin position="34"/>
        <end position="168"/>
    </location>
</feature>
<organism evidence="10 11">
    <name type="scientific">Hibiscus syriacus</name>
    <name type="common">Rose of Sharon</name>
    <dbReference type="NCBI Taxonomy" id="106335"/>
    <lineage>
        <taxon>Eukaryota</taxon>
        <taxon>Viridiplantae</taxon>
        <taxon>Streptophyta</taxon>
        <taxon>Embryophyta</taxon>
        <taxon>Tracheophyta</taxon>
        <taxon>Spermatophyta</taxon>
        <taxon>Magnoliopsida</taxon>
        <taxon>eudicotyledons</taxon>
        <taxon>Gunneridae</taxon>
        <taxon>Pentapetalae</taxon>
        <taxon>rosids</taxon>
        <taxon>malvids</taxon>
        <taxon>Malvales</taxon>
        <taxon>Malvaceae</taxon>
        <taxon>Malvoideae</taxon>
        <taxon>Hibiscus</taxon>
    </lineage>
</organism>
<accession>A0A6A3BF37</accession>
<comment type="subcellular location">
    <subcellularLocation>
        <location evidence="1">Secreted</location>
        <location evidence="1">Extracellular space</location>
        <location evidence="1">Apoplast</location>
    </subcellularLocation>
</comment>
<evidence type="ECO:0000313" key="10">
    <source>
        <dbReference type="EMBL" id="KAE8715710.1"/>
    </source>
</evidence>
<sequence>MEFRTMHKFAVFLLITFHLVLSVEGRLLKSLSKNDSKQVLPPPTPTKTSDSVEGYEEDFRPTTPGNSPGAGHSFAGDDEAIVEQKPGKHSIEGDKDDFRPTTPGNSPGAGHAFQEDDEDIERKAGSFSMQGNGKHSIAGAKKDFRPTNPGHSPGVGHVYPSQNSEPNA</sequence>
<keyword evidence="4" id="KW-0964">Secreted</keyword>
<feature type="chain" id="PRO_5025407471" evidence="9">
    <location>
        <begin position="23"/>
        <end position="168"/>
    </location>
</feature>
<comment type="caution">
    <text evidence="10">The sequence shown here is derived from an EMBL/GenBank/DDBJ whole genome shotgun (WGS) entry which is preliminary data.</text>
</comment>
<evidence type="ECO:0000256" key="3">
    <source>
        <dbReference type="ARBA" id="ARBA00022523"/>
    </source>
</evidence>
<evidence type="ECO:0000313" key="11">
    <source>
        <dbReference type="Proteomes" id="UP000436088"/>
    </source>
</evidence>
<dbReference type="GO" id="GO:0048364">
    <property type="term" value="P:root development"/>
    <property type="evidence" value="ECO:0007669"/>
    <property type="project" value="InterPro"/>
</dbReference>
<dbReference type="GO" id="GO:0006995">
    <property type="term" value="P:cellular response to nitrogen starvation"/>
    <property type="evidence" value="ECO:0007669"/>
    <property type="project" value="UniProtKB-ARBA"/>
</dbReference>
<dbReference type="GO" id="GO:1902025">
    <property type="term" value="P:nitrate import"/>
    <property type="evidence" value="ECO:0007669"/>
    <property type="project" value="TreeGrafter"/>
</dbReference>
<dbReference type="AlphaFoldDB" id="A0A6A3BF37"/>
<evidence type="ECO:0000256" key="4">
    <source>
        <dbReference type="ARBA" id="ARBA00022525"/>
    </source>
</evidence>
<keyword evidence="5" id="KW-0372">Hormone</keyword>
<evidence type="ECO:0000256" key="6">
    <source>
        <dbReference type="ARBA" id="ARBA00022729"/>
    </source>
</evidence>
<evidence type="ECO:0000256" key="8">
    <source>
        <dbReference type="SAM" id="MobiDB-lite"/>
    </source>
</evidence>
<reference evidence="10" key="1">
    <citation type="submission" date="2019-09" db="EMBL/GenBank/DDBJ databases">
        <title>Draft genome information of white flower Hibiscus syriacus.</title>
        <authorList>
            <person name="Kim Y.-M."/>
        </authorList>
    </citation>
    <scope>NUCLEOTIDE SEQUENCE [LARGE SCALE GENOMIC DNA]</scope>
    <source>
        <strain evidence="10">YM2019G1</strain>
    </source>
</reference>
<dbReference type="Proteomes" id="UP000436088">
    <property type="component" value="Unassembled WGS sequence"/>
</dbReference>
<proteinExistence type="inferred from homology"/>
<feature type="compositionally biased region" description="Basic and acidic residues" evidence="8">
    <location>
        <begin position="85"/>
        <end position="99"/>
    </location>
</feature>
<evidence type="ECO:0000256" key="9">
    <source>
        <dbReference type="SAM" id="SignalP"/>
    </source>
</evidence>
<keyword evidence="3" id="KW-0052">Apoplast</keyword>
<dbReference type="GO" id="GO:0048046">
    <property type="term" value="C:apoplast"/>
    <property type="evidence" value="ECO:0007669"/>
    <property type="project" value="UniProtKB-SubCell"/>
</dbReference>
<gene>
    <name evidence="10" type="ORF">F3Y22_tig00110160pilonHSYRG00188</name>
</gene>